<feature type="transmembrane region" description="Helical" evidence="1">
    <location>
        <begin position="43"/>
        <end position="64"/>
    </location>
</feature>
<dbReference type="EMBL" id="SIHI01000040">
    <property type="protein sequence ID" value="TWT42592.1"/>
    <property type="molecule type" value="Genomic_DNA"/>
</dbReference>
<reference evidence="2 3" key="1">
    <citation type="submission" date="2019-02" db="EMBL/GenBank/DDBJ databases">
        <title>Deep-cultivation of Planctomycetes and their phenomic and genomic characterization uncovers novel biology.</title>
        <authorList>
            <person name="Wiegand S."/>
            <person name="Jogler M."/>
            <person name="Boedeker C."/>
            <person name="Pinto D."/>
            <person name="Vollmers J."/>
            <person name="Rivas-Marin E."/>
            <person name="Kohn T."/>
            <person name="Peeters S.H."/>
            <person name="Heuer A."/>
            <person name="Rast P."/>
            <person name="Oberbeckmann S."/>
            <person name="Bunk B."/>
            <person name="Jeske O."/>
            <person name="Meyerdierks A."/>
            <person name="Storesund J.E."/>
            <person name="Kallscheuer N."/>
            <person name="Luecker S."/>
            <person name="Lage O.M."/>
            <person name="Pohl T."/>
            <person name="Merkel B.J."/>
            <person name="Hornburger P."/>
            <person name="Mueller R.-W."/>
            <person name="Bruemmer F."/>
            <person name="Labrenz M."/>
            <person name="Spormann A.M."/>
            <person name="Op Den Camp H."/>
            <person name="Overmann J."/>
            <person name="Amann R."/>
            <person name="Jetten M.S.M."/>
            <person name="Mascher T."/>
            <person name="Medema M.H."/>
            <person name="Devos D.P."/>
            <person name="Kaster A.-K."/>
            <person name="Ovreas L."/>
            <person name="Rohde M."/>
            <person name="Galperin M.Y."/>
            <person name="Jogler C."/>
        </authorList>
    </citation>
    <scope>NUCLEOTIDE SEQUENCE [LARGE SCALE GENOMIC DNA]</scope>
    <source>
        <strain evidence="2 3">KOR42</strain>
    </source>
</reference>
<keyword evidence="3" id="KW-1185">Reference proteome</keyword>
<evidence type="ECO:0000256" key="1">
    <source>
        <dbReference type="SAM" id="Phobius"/>
    </source>
</evidence>
<keyword evidence="1" id="KW-0472">Membrane</keyword>
<organism evidence="2 3">
    <name type="scientific">Thalassoglobus neptunius</name>
    <dbReference type="NCBI Taxonomy" id="1938619"/>
    <lineage>
        <taxon>Bacteria</taxon>
        <taxon>Pseudomonadati</taxon>
        <taxon>Planctomycetota</taxon>
        <taxon>Planctomycetia</taxon>
        <taxon>Planctomycetales</taxon>
        <taxon>Planctomycetaceae</taxon>
        <taxon>Thalassoglobus</taxon>
    </lineage>
</organism>
<keyword evidence="1" id="KW-1133">Transmembrane helix</keyword>
<name>A0A5C5VYK6_9PLAN</name>
<dbReference type="AlphaFoldDB" id="A0A5C5VYK6"/>
<dbReference type="RefSeq" id="WP_146512033.1">
    <property type="nucleotide sequence ID" value="NZ_SIHI01000040.1"/>
</dbReference>
<evidence type="ECO:0000313" key="2">
    <source>
        <dbReference type="EMBL" id="TWT42592.1"/>
    </source>
</evidence>
<sequence length="212" mass="23364">MSQIEPVPPSRLLRGVFSFANARFQSSQAAGARQSRSRSGVTLPELVIVAGAFLVGLGTAAYAWTQWGMIWGIAGFPAGFVGGLVILMISMSLFGLVFSVINGLLVSGIPPIPPCRNGCCTSRRLGDFGDFIAIRNSAVIVDLSSYEEPTRVLFRCRCGDLYQRDWTDGTMYSVDEFTREETLYRKWKPFRGWLAPEEEEPSLSPKSNPKRA</sequence>
<gene>
    <name evidence="2" type="ORF">KOR42_47010</name>
</gene>
<comment type="caution">
    <text evidence="2">The sequence shown here is derived from an EMBL/GenBank/DDBJ whole genome shotgun (WGS) entry which is preliminary data.</text>
</comment>
<accession>A0A5C5VYK6</accession>
<dbReference type="Proteomes" id="UP000317243">
    <property type="component" value="Unassembled WGS sequence"/>
</dbReference>
<proteinExistence type="predicted"/>
<keyword evidence="1" id="KW-0812">Transmembrane</keyword>
<protein>
    <submittedName>
        <fullName evidence="2">Uncharacterized protein</fullName>
    </submittedName>
</protein>
<feature type="transmembrane region" description="Helical" evidence="1">
    <location>
        <begin position="70"/>
        <end position="98"/>
    </location>
</feature>
<evidence type="ECO:0000313" key="3">
    <source>
        <dbReference type="Proteomes" id="UP000317243"/>
    </source>
</evidence>